<evidence type="ECO:0000313" key="3">
    <source>
        <dbReference type="EMBL" id="BCI85451.1"/>
    </source>
</evidence>
<dbReference type="GO" id="GO:0006313">
    <property type="term" value="P:DNA transposition"/>
    <property type="evidence" value="ECO:0007669"/>
    <property type="project" value="InterPro"/>
</dbReference>
<dbReference type="PANTHER" id="PTHR34614:SF2">
    <property type="entry name" value="TRANSPOSASE IS4-LIKE DOMAIN-CONTAINING PROTEIN"/>
    <property type="match status" value="1"/>
</dbReference>
<dbReference type="EMBL" id="AP023343">
    <property type="protein sequence ID" value="BCI85451.1"/>
    <property type="molecule type" value="Genomic_DNA"/>
</dbReference>
<dbReference type="GO" id="GO:0003677">
    <property type="term" value="F:DNA binding"/>
    <property type="evidence" value="ECO:0007669"/>
    <property type="project" value="InterPro"/>
</dbReference>
<protein>
    <submittedName>
        <fullName evidence="4">Transposase</fullName>
    </submittedName>
</protein>
<dbReference type="SUPFAM" id="SSF53098">
    <property type="entry name" value="Ribonuclease H-like"/>
    <property type="match status" value="1"/>
</dbReference>
<name>A0A7G1IAM3_MYCKA</name>
<dbReference type="NCBIfam" id="NF033559">
    <property type="entry name" value="transpos_IS1634"/>
    <property type="match status" value="1"/>
</dbReference>
<dbReference type="GO" id="GO:0004803">
    <property type="term" value="F:transposase activity"/>
    <property type="evidence" value="ECO:0007669"/>
    <property type="project" value="InterPro"/>
</dbReference>
<dbReference type="Pfam" id="PF01609">
    <property type="entry name" value="DDE_Tnp_1"/>
    <property type="match status" value="1"/>
</dbReference>
<accession>A0A7G1IAM3</accession>
<dbReference type="EMBL" id="AP023343">
    <property type="protein sequence ID" value="BCI92878.1"/>
    <property type="molecule type" value="Genomic_DNA"/>
</dbReference>
<dbReference type="InterPro" id="IPR047654">
    <property type="entry name" value="IS1634_transpos"/>
</dbReference>
<evidence type="ECO:0000313" key="4">
    <source>
        <dbReference type="EMBL" id="BCI86745.1"/>
    </source>
</evidence>
<evidence type="ECO:0000256" key="1">
    <source>
        <dbReference type="SAM" id="MobiDB-lite"/>
    </source>
</evidence>
<dbReference type="InterPro" id="IPR002559">
    <property type="entry name" value="Transposase_11"/>
</dbReference>
<proteinExistence type="predicted"/>
<sequence>MMLRMPRNQGKAHVVRVKKTHVDKQGKQRVYQSVLLRRTFRDGPKVRNETVANLSMLPEAAIAALEATLKGHSLVPAGQEVTVLRALPHGHVAAVAAMARQLGLPALLGSPCRSRDLVYGLIVSRVIHPASKLSTLSRWADCTLGADLQIAGASTDEIYAAMDWLSDRQDGIEKRLAAKHLGPEANPSRMALFDLTSSWVTGRHCQLAKRGYSRDRKKGLPQIEYGVLTDPAGRPVAVRVFAGDTADPVAFTDIVEVIRTGFGLDRLVLVGDRGMITAARIAAIKELNDTGTDFGWITALRAPAIAKLAADDGPLQMSLFDTHDLAEITHPDYPHERLIACRNPALAAERARKRNELLAATETALARIAERVERGSLAGAGKIGEAVGQIVNKYKVSKHFHRTITDTSFAYERDHAAITAEAALDGIYVLRTSVPATDLDAPAVVTGYKNLAYVERDFRSIKTDDLDLRPIHHRLSERVKAHVLICLLACYVTWHLRKAWAPLTYTDEHPPTRDNPVAPAQRSPHAHTKASRHQTTDATPLRSFRALLDHLATLTRNRIRYQDTNIEIETLTEPTHDQRRAFDLIKATIPSPSRRSQT</sequence>
<dbReference type="Proteomes" id="UP000516380">
    <property type="component" value="Chromosome"/>
</dbReference>
<organism evidence="4 6">
    <name type="scientific">Mycobacterium kansasii</name>
    <dbReference type="NCBI Taxonomy" id="1768"/>
    <lineage>
        <taxon>Bacteria</taxon>
        <taxon>Bacillati</taxon>
        <taxon>Actinomycetota</taxon>
        <taxon>Actinomycetes</taxon>
        <taxon>Mycobacteriales</taxon>
        <taxon>Mycobacteriaceae</taxon>
        <taxon>Mycobacterium</taxon>
    </lineage>
</organism>
<gene>
    <name evidence="3" type="ORF">NIIDMKKI_06570</name>
    <name evidence="4" type="ORF">NIIDMKKI_19510</name>
    <name evidence="5" type="ORF">NIIDMKKI_80840</name>
</gene>
<keyword evidence="6" id="KW-1185">Reference proteome</keyword>
<evidence type="ECO:0000313" key="6">
    <source>
        <dbReference type="Proteomes" id="UP000516380"/>
    </source>
</evidence>
<dbReference type="AlphaFoldDB" id="A0A7G1IAM3"/>
<evidence type="ECO:0000259" key="2">
    <source>
        <dbReference type="Pfam" id="PF01609"/>
    </source>
</evidence>
<feature type="domain" description="Transposase IS4-like" evidence="2">
    <location>
        <begin position="200"/>
        <end position="489"/>
    </location>
</feature>
<evidence type="ECO:0000313" key="5">
    <source>
        <dbReference type="EMBL" id="BCI92878.1"/>
    </source>
</evidence>
<dbReference type="EMBL" id="AP023343">
    <property type="protein sequence ID" value="BCI86745.1"/>
    <property type="molecule type" value="Genomic_DNA"/>
</dbReference>
<dbReference type="PANTHER" id="PTHR34614">
    <property type="match status" value="1"/>
</dbReference>
<dbReference type="InterPro" id="IPR012337">
    <property type="entry name" value="RNaseH-like_sf"/>
</dbReference>
<feature type="region of interest" description="Disordered" evidence="1">
    <location>
        <begin position="507"/>
        <end position="539"/>
    </location>
</feature>
<reference evidence="4 6" key="1">
    <citation type="submission" date="2020-07" db="EMBL/GenBank/DDBJ databases">
        <title>Mycobacterium kansasii (former subtype) with zoonotic potential isolated from diseased indoor pet cat, Japan.</title>
        <authorList>
            <person name="Fukano H."/>
            <person name="Terazono T."/>
            <person name="Hoshino Y."/>
        </authorList>
    </citation>
    <scope>NUCLEOTIDE SEQUENCE [LARGE SCALE GENOMIC DNA]</scope>
    <source>
        <strain evidence="4 6">Kuro-I</strain>
    </source>
</reference>